<dbReference type="InterPro" id="IPR048733">
    <property type="entry name" value="CFA69_ARM_dom"/>
</dbReference>
<dbReference type="InterPro" id="IPR016024">
    <property type="entry name" value="ARM-type_fold"/>
</dbReference>
<dbReference type="Proteomes" id="UP001162164">
    <property type="component" value="Unassembled WGS sequence"/>
</dbReference>
<comment type="caution">
    <text evidence="2">The sequence shown here is derived from an EMBL/GenBank/DDBJ whole genome shotgun (WGS) entry which is preliminary data.</text>
</comment>
<dbReference type="EMBL" id="JAPWTJ010000275">
    <property type="protein sequence ID" value="KAJ8980209.1"/>
    <property type="molecule type" value="Genomic_DNA"/>
</dbReference>
<accession>A0ABQ9JPK3</accession>
<evidence type="ECO:0000259" key="1">
    <source>
        <dbReference type="Pfam" id="PF21049"/>
    </source>
</evidence>
<dbReference type="PANTHER" id="PTHR14716:SF0">
    <property type="entry name" value="CILIA- AND FLAGELLA-ASSOCIATED PROTEIN 69"/>
    <property type="match status" value="1"/>
</dbReference>
<dbReference type="Pfam" id="PF21049">
    <property type="entry name" value="CFA69_ARM_rpt"/>
    <property type="match status" value="2"/>
</dbReference>
<evidence type="ECO:0000313" key="2">
    <source>
        <dbReference type="EMBL" id="KAJ8980209.1"/>
    </source>
</evidence>
<reference evidence="2" key="1">
    <citation type="journal article" date="2023" name="Insect Mol. Biol.">
        <title>Genome sequencing provides insights into the evolution of gene families encoding plant cell wall-degrading enzymes in longhorned beetles.</title>
        <authorList>
            <person name="Shin N.R."/>
            <person name="Okamura Y."/>
            <person name="Kirsch R."/>
            <person name="Pauchet Y."/>
        </authorList>
    </citation>
    <scope>NUCLEOTIDE SEQUENCE</scope>
    <source>
        <strain evidence="2">MMC_N1</strain>
    </source>
</reference>
<dbReference type="InterPro" id="IPR048732">
    <property type="entry name" value="CFA69"/>
</dbReference>
<feature type="domain" description="Cilia- and flagella-associated protein 69 ARM repeats" evidence="1">
    <location>
        <begin position="24"/>
        <end position="170"/>
    </location>
</feature>
<keyword evidence="3" id="KW-1185">Reference proteome</keyword>
<dbReference type="PANTHER" id="PTHR14716">
    <property type="entry name" value="CILIA- AND FLAGELLA-ASSOCIATED PROTEIN 69"/>
    <property type="match status" value="1"/>
</dbReference>
<organism evidence="2 3">
    <name type="scientific">Molorchus minor</name>
    <dbReference type="NCBI Taxonomy" id="1323400"/>
    <lineage>
        <taxon>Eukaryota</taxon>
        <taxon>Metazoa</taxon>
        <taxon>Ecdysozoa</taxon>
        <taxon>Arthropoda</taxon>
        <taxon>Hexapoda</taxon>
        <taxon>Insecta</taxon>
        <taxon>Pterygota</taxon>
        <taxon>Neoptera</taxon>
        <taxon>Endopterygota</taxon>
        <taxon>Coleoptera</taxon>
        <taxon>Polyphaga</taxon>
        <taxon>Cucujiformia</taxon>
        <taxon>Chrysomeloidea</taxon>
        <taxon>Cerambycidae</taxon>
        <taxon>Lamiinae</taxon>
        <taxon>Monochamini</taxon>
        <taxon>Molorchus</taxon>
    </lineage>
</organism>
<name>A0ABQ9JPK3_9CUCU</name>
<gene>
    <name evidence="2" type="ORF">NQ317_002222</name>
</gene>
<feature type="domain" description="Cilia- and flagella-associated protein 69 ARM repeats" evidence="1">
    <location>
        <begin position="240"/>
        <end position="628"/>
    </location>
</feature>
<dbReference type="SUPFAM" id="SSF48371">
    <property type="entry name" value="ARM repeat"/>
    <property type="match status" value="1"/>
</dbReference>
<proteinExistence type="predicted"/>
<protein>
    <recommendedName>
        <fullName evidence="1">Cilia- and flagella-associated protein 69 ARM repeats domain-containing protein</fullName>
    </recommendedName>
</protein>
<sequence>MDRGDNIKTFCGPKPQKRFFKAFLERMCEVPDYTALLEQILEICSIPPLLTMSSDVLTFARDLQEYFSLMGYLLVCLKTQCLQSLVSNSLVSLLTRDIPDQRSYLPLRFRKKYAENSRLPEILGQLLEIADENLYTQTLQIILLLVKESDKTCKILIDQNAFNSLLMRLEPTWKERYPDKKPSEHSIDIIPNYEEFSYTMWALLKYLDRNRDYLTNMLSTEFFSICDKSTHVKQMLKDVDHIYLQLLLTLIPYYVKFFGGVTVLENHRIINRLLKLSVDKEIMEWPVAQGCTIGKITLDVLGKVVPYLEDEFIENAGPNSLLNIIRKYHTKNCDLSILRKCLETLYIIIKNSRTDAIINSLLFNNGLNLILGLCYNIILDDDTVRENCLGVAFCLLNTLYTYSEEKNNIIIDMAIIYMKRILNPKSEEAVHDNRTIISMMDFVWEHIVKCEEKSREFVKRNGSFLMLDIIYKFPFPVQLITLGALVDLCEYGQCIPYLITWRRRGQKIIPFLLKMFKEENKRLYVKTGPRGQIADIKYPLMGKEQWIQTFCRCIEVNGNPVMADLFISCRPKIYALLQMLNDRYEEEIEISNECYKSYGDEILEAEDQVTLLLAENFLALKLGEAWIELKTEMDRIPITLIPADNKMVSFLIKRAIKWSSHLQTCQNTVLQNDSEKEMIKEQCLYNLLQESRLSEALQALNELRYIARCSQRMFRFSQKFLQNTQVEYSLMKHDMDIVPHRTYFSKIQVTPVFNQIVDVESKINKSLEETEPKPVSPSISDNECNINLSEDLLESNSELNCSLQE</sequence>
<evidence type="ECO:0000313" key="3">
    <source>
        <dbReference type="Proteomes" id="UP001162164"/>
    </source>
</evidence>